<keyword evidence="4" id="KW-1185">Reference proteome</keyword>
<dbReference type="Pfam" id="PF15377">
    <property type="entry name" value="DUF4604"/>
    <property type="match status" value="1"/>
</dbReference>
<dbReference type="STRING" id="947166.A0A1D1VXX8"/>
<evidence type="ECO:0000313" key="3">
    <source>
        <dbReference type="EMBL" id="GAV05816.1"/>
    </source>
</evidence>
<dbReference type="AlphaFoldDB" id="A0A1D1VXX8"/>
<name>A0A1D1VXX8_RAMVA</name>
<comment type="caution">
    <text evidence="3">The sequence shown here is derived from an EMBL/GenBank/DDBJ whole genome shotgun (WGS) entry which is preliminary data.</text>
</comment>
<dbReference type="OrthoDB" id="10043580at2759"/>
<evidence type="ECO:0000313" key="4">
    <source>
        <dbReference type="Proteomes" id="UP000186922"/>
    </source>
</evidence>
<reference evidence="3 4" key="1">
    <citation type="journal article" date="2016" name="Nat. Commun.">
        <title>Extremotolerant tardigrade genome and improved radiotolerance of human cultured cells by tardigrade-unique protein.</title>
        <authorList>
            <person name="Hashimoto T."/>
            <person name="Horikawa D.D."/>
            <person name="Saito Y."/>
            <person name="Kuwahara H."/>
            <person name="Kozuka-Hata H."/>
            <person name="Shin-I T."/>
            <person name="Minakuchi Y."/>
            <person name="Ohishi K."/>
            <person name="Motoyama A."/>
            <person name="Aizu T."/>
            <person name="Enomoto A."/>
            <person name="Kondo K."/>
            <person name="Tanaka S."/>
            <person name="Hara Y."/>
            <person name="Koshikawa S."/>
            <person name="Sagara H."/>
            <person name="Miura T."/>
            <person name="Yokobori S."/>
            <person name="Miyagawa K."/>
            <person name="Suzuki Y."/>
            <person name="Kubo T."/>
            <person name="Oyama M."/>
            <person name="Kohara Y."/>
            <person name="Fujiyama A."/>
            <person name="Arakawa K."/>
            <person name="Katayama T."/>
            <person name="Toyoda A."/>
            <person name="Kunieda T."/>
        </authorList>
    </citation>
    <scope>NUCLEOTIDE SEQUENCE [LARGE SCALE GENOMIC DNA]</scope>
    <source>
        <strain evidence="3 4">YOKOZUNA-1</strain>
    </source>
</reference>
<feature type="domain" description="DUF4604" evidence="2">
    <location>
        <begin position="5"/>
        <end position="160"/>
    </location>
</feature>
<evidence type="ECO:0000259" key="2">
    <source>
        <dbReference type="Pfam" id="PF15377"/>
    </source>
</evidence>
<feature type="compositionally biased region" description="Basic and acidic residues" evidence="1">
    <location>
        <begin position="31"/>
        <end position="56"/>
    </location>
</feature>
<feature type="compositionally biased region" description="Polar residues" evidence="1">
    <location>
        <begin position="95"/>
        <end position="106"/>
    </location>
</feature>
<sequence>MSRKNQISYVKQAEPSFLKDFKKRAGYKEGPTVEDKKRELPPDDRNDQEDRPDERPQIVALKSGDLTEAEVEAMTPRESEPSTEETTSLADVKSTEGTSEYATGDSSTKEETDVKVVFRKPEKRPPTDGIDASSASKKAKQESVMEKVSNKRLLSFDQDDEE</sequence>
<feature type="compositionally biased region" description="Basic and acidic residues" evidence="1">
    <location>
        <begin position="139"/>
        <end position="149"/>
    </location>
</feature>
<evidence type="ECO:0000256" key="1">
    <source>
        <dbReference type="SAM" id="MobiDB-lite"/>
    </source>
</evidence>
<dbReference type="Proteomes" id="UP000186922">
    <property type="component" value="Unassembled WGS sequence"/>
</dbReference>
<feature type="compositionally biased region" description="Basic and acidic residues" evidence="1">
    <location>
        <begin position="107"/>
        <end position="126"/>
    </location>
</feature>
<organism evidence="3 4">
    <name type="scientific">Ramazzottius varieornatus</name>
    <name type="common">Water bear</name>
    <name type="synonym">Tardigrade</name>
    <dbReference type="NCBI Taxonomy" id="947166"/>
    <lineage>
        <taxon>Eukaryota</taxon>
        <taxon>Metazoa</taxon>
        <taxon>Ecdysozoa</taxon>
        <taxon>Tardigrada</taxon>
        <taxon>Eutardigrada</taxon>
        <taxon>Parachela</taxon>
        <taxon>Hypsibioidea</taxon>
        <taxon>Ramazzottiidae</taxon>
        <taxon>Ramazzottius</taxon>
    </lineage>
</organism>
<gene>
    <name evidence="3" type="primary">RvY_15891-1</name>
    <name evidence="3" type="synonym">RvY_15891.1</name>
    <name evidence="3" type="ORF">RvY_15891</name>
</gene>
<dbReference type="InterPro" id="IPR027911">
    <property type="entry name" value="DUF4604"/>
</dbReference>
<dbReference type="EMBL" id="BDGG01000012">
    <property type="protein sequence ID" value="GAV05816.1"/>
    <property type="molecule type" value="Genomic_DNA"/>
</dbReference>
<proteinExistence type="predicted"/>
<accession>A0A1D1VXX8</accession>
<protein>
    <recommendedName>
        <fullName evidence="2">DUF4604 domain-containing protein</fullName>
    </recommendedName>
</protein>
<dbReference type="PANTHER" id="PTHR31195:SF2">
    <property type="entry name" value="GEO02494P1"/>
    <property type="match status" value="1"/>
</dbReference>
<feature type="region of interest" description="Disordered" evidence="1">
    <location>
        <begin position="1"/>
        <end position="162"/>
    </location>
</feature>
<dbReference type="PANTHER" id="PTHR31195">
    <property type="entry name" value="GEO02494P1"/>
    <property type="match status" value="1"/>
</dbReference>
<dbReference type="InterPro" id="IPR040219">
    <property type="entry name" value="KIAA1143-like"/>
</dbReference>